<dbReference type="InterPro" id="IPR013126">
    <property type="entry name" value="Hsp_70_fam"/>
</dbReference>
<accession>A0A0N0GQQ9</accession>
<evidence type="ECO:0000256" key="2">
    <source>
        <dbReference type="ARBA" id="ARBA00022741"/>
    </source>
</evidence>
<comment type="caution">
    <text evidence="5">The sequence shown here is derived from an EMBL/GenBank/DDBJ whole genome shotgun (WGS) entry which is preliminary data.</text>
</comment>
<dbReference type="EMBL" id="LAQT01000001">
    <property type="protein sequence ID" value="KPC55011.1"/>
    <property type="molecule type" value="Genomic_DNA"/>
</dbReference>
<keyword evidence="3 4" id="KW-0067">ATP-binding</keyword>
<dbReference type="PROSITE" id="PS01036">
    <property type="entry name" value="HSP70_3"/>
    <property type="match status" value="1"/>
</dbReference>
<evidence type="ECO:0000256" key="3">
    <source>
        <dbReference type="ARBA" id="ARBA00022840"/>
    </source>
</evidence>
<dbReference type="GO" id="GO:0005524">
    <property type="term" value="F:ATP binding"/>
    <property type="evidence" value="ECO:0007669"/>
    <property type="project" value="UniProtKB-KW"/>
</dbReference>
<gene>
    <name evidence="5" type="primary">hscC</name>
    <name evidence="5" type="ORF">WG78_00090</name>
</gene>
<comment type="similarity">
    <text evidence="1 4">Belongs to the heat shock protein 70 family.</text>
</comment>
<dbReference type="Gene3D" id="2.60.34.10">
    <property type="entry name" value="Substrate Binding Domain Of DNAk, Chain A, domain 1"/>
    <property type="match status" value="1"/>
</dbReference>
<dbReference type="Gene3D" id="3.90.640.10">
    <property type="entry name" value="Actin, Chain A, domain 4"/>
    <property type="match status" value="1"/>
</dbReference>
<sequence length="577" mass="64012">MRKNLTMLIGIDLGTTNSLCAVWRDGAAQLIPNALGQTLTPSVVGLDDEGRVLVGLPARERLITHPQHTAAVFKRYMGSAHQTTLGTQRFRPEELSALVLQSLKADAERFLGEPVTEAVITVPAYFSDAQRKATRHAGELAGLKVASLLNEPTAAALAYGLHQREAESTFLVFDLGGGTFDVSILELFDGVMEVRASAGDNFLGGEDFVSVLIEGFVQQHPDLKRLLDPAHRQGDQFRQLVRKEAERVKRALTDQTSVEFSLVWQDHPFSWTVREDDYARLIDPLLVRLRKPLERALRDSRLKLADLDEIVLAGGASRMPLVRRMVARLFGRLPAVHLNPDEIVAMGAAVQAGLKSRDAALREVVMTDVCPYTLGIETSRQYGPGQFQGGLYLPIIERNTVVPVSRSETVYTVRDNQKSVLFKIYQGESREVKDNVFLGELELDVPPRPAGAVDIEVRFTYTIDGLLETECVVPESGEKKRLLIEKTPGALSADEVQAQLEKLAALKIHPRAQTENTFLLNRAARLYQETLGHERVVVGEALSQFRAILETQDERLIEEGRKALHRVLTDLEGEVLL</sequence>
<dbReference type="Proteomes" id="UP000037939">
    <property type="component" value="Unassembled WGS sequence"/>
</dbReference>
<dbReference type="PROSITE" id="PS00329">
    <property type="entry name" value="HSP70_2"/>
    <property type="match status" value="1"/>
</dbReference>
<proteinExistence type="inferred from homology"/>
<dbReference type="PANTHER" id="PTHR19375">
    <property type="entry name" value="HEAT SHOCK PROTEIN 70KDA"/>
    <property type="match status" value="1"/>
</dbReference>
<dbReference type="GO" id="GO:0140662">
    <property type="term" value="F:ATP-dependent protein folding chaperone"/>
    <property type="evidence" value="ECO:0007669"/>
    <property type="project" value="InterPro"/>
</dbReference>
<dbReference type="InterPro" id="IPR018181">
    <property type="entry name" value="Heat_shock_70_CS"/>
</dbReference>
<dbReference type="PROSITE" id="PS00297">
    <property type="entry name" value="HSP70_1"/>
    <property type="match status" value="1"/>
</dbReference>
<dbReference type="InterPro" id="IPR043129">
    <property type="entry name" value="ATPase_NBD"/>
</dbReference>
<protein>
    <submittedName>
        <fullName evidence="5">Chaperone protein HscC</fullName>
    </submittedName>
</protein>
<keyword evidence="6" id="KW-1185">Reference proteome</keyword>
<dbReference type="PRINTS" id="PR00301">
    <property type="entry name" value="HEATSHOCK70"/>
</dbReference>
<dbReference type="InterPro" id="IPR029047">
    <property type="entry name" value="HSP70_peptide-bd_sf"/>
</dbReference>
<reference evidence="5 6" key="1">
    <citation type="submission" date="2015-07" db="EMBL/GenBank/DDBJ databases">
        <title>Draft genome sequence of the Amantichitinum ursilacus IGB-41, a new chitin-degrading bacterium.</title>
        <authorList>
            <person name="Kirstahler P."/>
            <person name="Guenther M."/>
            <person name="Grumaz C."/>
            <person name="Rupp S."/>
            <person name="Zibek S."/>
            <person name="Sohn K."/>
        </authorList>
    </citation>
    <scope>NUCLEOTIDE SEQUENCE [LARGE SCALE GENOMIC DNA]</scope>
    <source>
        <strain evidence="5 6">IGB-41</strain>
    </source>
</reference>
<dbReference type="STRING" id="857265.WG78_00090"/>
<dbReference type="AlphaFoldDB" id="A0A0N0GQQ9"/>
<organism evidence="5 6">
    <name type="scientific">Amantichitinum ursilacus</name>
    <dbReference type="NCBI Taxonomy" id="857265"/>
    <lineage>
        <taxon>Bacteria</taxon>
        <taxon>Pseudomonadati</taxon>
        <taxon>Pseudomonadota</taxon>
        <taxon>Betaproteobacteria</taxon>
        <taxon>Neisseriales</taxon>
        <taxon>Chitinibacteraceae</taxon>
        <taxon>Amantichitinum</taxon>
    </lineage>
</organism>
<keyword evidence="2 4" id="KW-0547">Nucleotide-binding</keyword>
<dbReference type="CDD" id="cd10235">
    <property type="entry name" value="ASKHA_NBD_HSP70_HscC"/>
    <property type="match status" value="1"/>
</dbReference>
<dbReference type="Gene3D" id="3.30.420.40">
    <property type="match status" value="2"/>
</dbReference>
<dbReference type="Pfam" id="PF00012">
    <property type="entry name" value="HSP70"/>
    <property type="match status" value="2"/>
</dbReference>
<evidence type="ECO:0000256" key="1">
    <source>
        <dbReference type="ARBA" id="ARBA00007381"/>
    </source>
</evidence>
<evidence type="ECO:0000256" key="4">
    <source>
        <dbReference type="RuleBase" id="RU003322"/>
    </source>
</evidence>
<evidence type="ECO:0000313" key="6">
    <source>
        <dbReference type="Proteomes" id="UP000037939"/>
    </source>
</evidence>
<dbReference type="SUPFAM" id="SSF100920">
    <property type="entry name" value="Heat shock protein 70kD (HSP70), peptide-binding domain"/>
    <property type="match status" value="1"/>
</dbReference>
<evidence type="ECO:0000313" key="5">
    <source>
        <dbReference type="EMBL" id="KPC55011.1"/>
    </source>
</evidence>
<dbReference type="RefSeq" id="WP_236691948.1">
    <property type="nucleotide sequence ID" value="NZ_LAQT01000001.1"/>
</dbReference>
<dbReference type="PATRIC" id="fig|857265.3.peg.19"/>
<dbReference type="InterPro" id="IPR042030">
    <property type="entry name" value="HscC_NBD"/>
</dbReference>
<name>A0A0N0GQQ9_9NEIS</name>
<dbReference type="SUPFAM" id="SSF53067">
    <property type="entry name" value="Actin-like ATPase domain"/>
    <property type="match status" value="2"/>
</dbReference>
<dbReference type="FunFam" id="3.30.420.40:FF:000144">
    <property type="entry name" value="Molecular chaperone HscC"/>
    <property type="match status" value="1"/>
</dbReference>